<organism evidence="3">
    <name type="scientific">marine metagenome</name>
    <dbReference type="NCBI Taxonomy" id="408172"/>
    <lineage>
        <taxon>unclassified sequences</taxon>
        <taxon>metagenomes</taxon>
        <taxon>ecological metagenomes</taxon>
    </lineage>
</organism>
<gene>
    <name evidence="3" type="ORF">METZ01_LOCUS149257</name>
</gene>
<dbReference type="PANTHER" id="PTHR30023">
    <property type="entry name" value="D-ALANYL-D-ALANINE CARBOXYPEPTIDASE"/>
    <property type="match status" value="1"/>
</dbReference>
<evidence type="ECO:0000256" key="2">
    <source>
        <dbReference type="ARBA" id="ARBA00022801"/>
    </source>
</evidence>
<evidence type="ECO:0000313" key="3">
    <source>
        <dbReference type="EMBL" id="SVA96403.1"/>
    </source>
</evidence>
<dbReference type="InterPro" id="IPR012338">
    <property type="entry name" value="Beta-lactam/transpept-like"/>
</dbReference>
<evidence type="ECO:0008006" key="4">
    <source>
        <dbReference type="Google" id="ProtNLM"/>
    </source>
</evidence>
<dbReference type="Gene3D" id="3.40.710.10">
    <property type="entry name" value="DD-peptidase/beta-lactamase superfamily"/>
    <property type="match status" value="2"/>
</dbReference>
<name>A0A382A656_9ZZZZ</name>
<dbReference type="Pfam" id="PF02113">
    <property type="entry name" value="Peptidase_S13"/>
    <property type="match status" value="1"/>
</dbReference>
<dbReference type="GO" id="GO:0004185">
    <property type="term" value="F:serine-type carboxypeptidase activity"/>
    <property type="evidence" value="ECO:0007669"/>
    <property type="project" value="InterPro"/>
</dbReference>
<dbReference type="SUPFAM" id="SSF56601">
    <property type="entry name" value="beta-lactamase/transpeptidase-like"/>
    <property type="match status" value="1"/>
</dbReference>
<dbReference type="PANTHER" id="PTHR30023:SF0">
    <property type="entry name" value="PENICILLIN-SENSITIVE CARBOXYPEPTIDASE A"/>
    <property type="match status" value="1"/>
</dbReference>
<reference evidence="3" key="1">
    <citation type="submission" date="2018-05" db="EMBL/GenBank/DDBJ databases">
        <authorList>
            <person name="Lanie J.A."/>
            <person name="Ng W.-L."/>
            <person name="Kazmierczak K.M."/>
            <person name="Andrzejewski T.M."/>
            <person name="Davidsen T.M."/>
            <person name="Wayne K.J."/>
            <person name="Tettelin H."/>
            <person name="Glass J.I."/>
            <person name="Rusch D."/>
            <person name="Podicherti R."/>
            <person name="Tsui H.-C.T."/>
            <person name="Winkler M.E."/>
        </authorList>
    </citation>
    <scope>NUCLEOTIDE SEQUENCE</scope>
</reference>
<keyword evidence="2" id="KW-0378">Hydrolase</keyword>
<sequence length="466" mass="51559">MQLFKQSSILFLIWCISCSPPKAIFDNSGSFTFKKNINKLISSYGLNVNIGIKILSLTTGETLYSLNSQKLLMPASNNKLYTCAVALEKLGSDYRFNTLVLRDGNNLILKGGGDPDLTIDQLDSLAKITAKKINLIDTLFVDESLLDSLHYGQGWMWDEGAWWYAAPISAMSLNDNCIDFYVGPGELGQPAGVEIAPETEYVHLINQSTTTNDTIDFNKFKIDRDWAGRTNFFIISGEVLNTAPTDTFQRNIFDPVLFSGTVFKEQLKNYGVDVNNIAAGTGIADASLIAIHTSDSLLYSAHNLMHESDNLTAELFTKTMALSDTTTGNWKDGLRIIKTFLADSASIDTTVLRLADGSGVSRYNLSSADQFIKLLSYMYHSNKKDEFIYTLPNSGSKSTLKDRLELSDSKIRAKTGHLSGVSCLSGYIFSDKYGPLAFSMLMNGYTGPAKPYKRLQDKIINLFLND</sequence>
<dbReference type="AlphaFoldDB" id="A0A382A656"/>
<proteinExistence type="inferred from homology"/>
<dbReference type="InterPro" id="IPR000667">
    <property type="entry name" value="Peptidase_S13"/>
</dbReference>
<dbReference type="EMBL" id="UINC01023872">
    <property type="protein sequence ID" value="SVA96403.1"/>
    <property type="molecule type" value="Genomic_DNA"/>
</dbReference>
<dbReference type="NCBIfam" id="TIGR00666">
    <property type="entry name" value="PBP4"/>
    <property type="match status" value="1"/>
</dbReference>
<accession>A0A382A656</accession>
<evidence type="ECO:0000256" key="1">
    <source>
        <dbReference type="ARBA" id="ARBA00006096"/>
    </source>
</evidence>
<comment type="similarity">
    <text evidence="1">Belongs to the peptidase S13 family.</text>
</comment>
<protein>
    <recommendedName>
        <fullName evidence="4">D-alanyl-D-alanine carboxypeptidase/D-alanyl-D-alanine-endopeptidase</fullName>
    </recommendedName>
</protein>
<dbReference type="PRINTS" id="PR00922">
    <property type="entry name" value="DADACBPTASE3"/>
</dbReference>
<dbReference type="GO" id="GO:0006508">
    <property type="term" value="P:proteolysis"/>
    <property type="evidence" value="ECO:0007669"/>
    <property type="project" value="InterPro"/>
</dbReference>
<dbReference type="GO" id="GO:0000270">
    <property type="term" value="P:peptidoglycan metabolic process"/>
    <property type="evidence" value="ECO:0007669"/>
    <property type="project" value="TreeGrafter"/>
</dbReference>